<proteinExistence type="predicted"/>
<evidence type="ECO:0000313" key="2">
    <source>
        <dbReference type="EMBL" id="SDC41969.1"/>
    </source>
</evidence>
<name>A0A1G6LFG2_9MICO</name>
<evidence type="ECO:0000313" key="3">
    <source>
        <dbReference type="Proteomes" id="UP000199039"/>
    </source>
</evidence>
<dbReference type="Proteomes" id="UP000199039">
    <property type="component" value="Unassembled WGS sequence"/>
</dbReference>
<feature type="compositionally biased region" description="Low complexity" evidence="1">
    <location>
        <begin position="1"/>
        <end position="21"/>
    </location>
</feature>
<feature type="compositionally biased region" description="Basic and acidic residues" evidence="1">
    <location>
        <begin position="243"/>
        <end position="253"/>
    </location>
</feature>
<reference evidence="2 3" key="1">
    <citation type="submission" date="2016-09" db="EMBL/GenBank/DDBJ databases">
        <authorList>
            <person name="Capua I."/>
            <person name="De Benedictis P."/>
            <person name="Joannis T."/>
            <person name="Lombin L.H."/>
            <person name="Cattoli G."/>
        </authorList>
    </citation>
    <scope>NUCLEOTIDE SEQUENCE [LARGE SCALE GENOMIC DNA]</scope>
    <source>
        <strain evidence="2 3">ISLP-3</strain>
    </source>
</reference>
<feature type="region of interest" description="Disordered" evidence="1">
    <location>
        <begin position="1"/>
        <end position="123"/>
    </location>
</feature>
<protein>
    <submittedName>
        <fullName evidence="2">Uncharacterized protein</fullName>
    </submittedName>
</protein>
<dbReference type="AlphaFoldDB" id="A0A1G6LFG2"/>
<organism evidence="2 3">
    <name type="scientific">Sanguibacter gelidistatuariae</name>
    <dbReference type="NCBI Taxonomy" id="1814289"/>
    <lineage>
        <taxon>Bacteria</taxon>
        <taxon>Bacillati</taxon>
        <taxon>Actinomycetota</taxon>
        <taxon>Actinomycetes</taxon>
        <taxon>Micrococcales</taxon>
        <taxon>Sanguibacteraceae</taxon>
        <taxon>Sanguibacter</taxon>
    </lineage>
</organism>
<accession>A0A1G6LFG2</accession>
<gene>
    <name evidence="2" type="ORF">SAMN05216410_1843</name>
</gene>
<dbReference type="EMBL" id="FMYH01000002">
    <property type="protein sequence ID" value="SDC41969.1"/>
    <property type="molecule type" value="Genomic_DNA"/>
</dbReference>
<feature type="compositionally biased region" description="Polar residues" evidence="1">
    <location>
        <begin position="97"/>
        <end position="122"/>
    </location>
</feature>
<keyword evidence="3" id="KW-1185">Reference proteome</keyword>
<feature type="region of interest" description="Disordered" evidence="1">
    <location>
        <begin position="243"/>
        <end position="271"/>
    </location>
</feature>
<sequence>MSLSCTSTLRCSTSSSTTTLSRRLDTKGYPCGHSPRRSGPPTHKPMRIDGSRSFHTAEASPPPHSSKSSTPCDTCPPSNSGTKLARAAPMALPSPLDHSTTATFMPASTSTFGSPSSATSPLLSGAVESTPGMERRAASEPSFTFVMSLVGSYRDHLRVHPRPLAINSHPSAVAGGVVTVNSSPDPINVTRGPICGVEGADGVGGAALAWPVSPVPPDAHPASTGIASAPIRIHLYPANFRRVEASPRDDRVTKSPPSAARVAPRKQSGRH</sequence>
<evidence type="ECO:0000256" key="1">
    <source>
        <dbReference type="SAM" id="MobiDB-lite"/>
    </source>
</evidence>